<dbReference type="EMBL" id="BK032535">
    <property type="protein sequence ID" value="DAF46330.1"/>
    <property type="molecule type" value="Genomic_DNA"/>
</dbReference>
<sequence>MNFNVTPDFLHIDGQAVPILVCDRDTVLYYFDVVQQLEHTDPEQFPNAYKELRNRVMRLRMAMYYRCEISGELRLLSSLCLFEDKIVFTRVKRAILRERKQQEKLKEREMKKQQKIIQKEEAKEQRKQQALAKRGKTRLEIAMMNGRVTEEEFNAVDKTITPEDYQKEFELLQKSGLLSMIEKDRLPKVMTHDIILERIYQLKADRATAEFMKGLRS</sequence>
<keyword evidence="1" id="KW-0175">Coiled coil</keyword>
<evidence type="ECO:0000256" key="1">
    <source>
        <dbReference type="SAM" id="Coils"/>
    </source>
</evidence>
<reference evidence="2" key="1">
    <citation type="journal article" date="2021" name="Proc. Natl. Acad. Sci. U.S.A.">
        <title>A Catalog of Tens of Thousands of Viruses from Human Metagenomes Reveals Hidden Associations with Chronic Diseases.</title>
        <authorList>
            <person name="Tisza M.J."/>
            <person name="Buck C.B."/>
        </authorList>
    </citation>
    <scope>NUCLEOTIDE SEQUENCE</scope>
    <source>
        <strain evidence="2">CtqEN1</strain>
    </source>
</reference>
<organism evidence="2">
    <name type="scientific">Myoviridae sp. ctqEN1</name>
    <dbReference type="NCBI Taxonomy" id="2827709"/>
    <lineage>
        <taxon>Viruses</taxon>
        <taxon>Duplodnaviria</taxon>
        <taxon>Heunggongvirae</taxon>
        <taxon>Uroviricota</taxon>
        <taxon>Caudoviricetes</taxon>
    </lineage>
</organism>
<evidence type="ECO:0000313" key="2">
    <source>
        <dbReference type="EMBL" id="DAF46330.1"/>
    </source>
</evidence>
<protein>
    <submittedName>
        <fullName evidence="2">Uncharacterized protein</fullName>
    </submittedName>
</protein>
<name>A0A8S5S6K8_9CAUD</name>
<proteinExistence type="predicted"/>
<accession>A0A8S5S6K8</accession>
<feature type="coiled-coil region" evidence="1">
    <location>
        <begin position="93"/>
        <end position="130"/>
    </location>
</feature>